<name>A0A8B9A2N9_PHODC</name>
<feature type="domain" description="Piezo THU9 and anchor" evidence="10">
    <location>
        <begin position="1967"/>
        <end position="2204"/>
    </location>
</feature>
<sequence>MGTRFGIQRRRMGGFLGRFVLPLLLLAGSLLDWSLISLVNMLIFLAIQFTAPKIGSRSWKLHLISWCTIIFSVLAILAQIIFHTLWCIEGQGWSVADAWWAKMIGFVSFQPWGSTSVIYFVIIQLSAALVALVEVVGNRLHQDSCWLKFFSAVDHIGSHLRVSCCLLLPAVQLVVGISYPSWISLPFFICSCVGLVDWSLTSNFLGLFRWWRPLLVYAFFSILLLYIYQLPVKFPDVVLVIADFIGLYKLTATAEWPELCAGISLVTFYFMLSSVKCDLQEMDFIMSMETNSLTERLLPSKHSFFIRESRSGRRHANVLLGGSVFRNFSINFFTYGFPVLLLALSFWSFNFTSLCAFGLLAYVGYVLYVFPSLFHLHRLNGLLLVFILLWAASTYVFNVAFTFLNKKIRKDMMIWETIGLWHYPIPGLFLLAQFCLGVFVALCNLVNNSVFQYLSDEDRQSSSDDHTVEDKGDTKVLIVATIAWGLRKSSRAISLALLFLLVMKPGFIHAVYMCFFLVFLLSHSISAKMRQSLILFCEVHFSLLYILQLNLISKALEQSGSLTAVILSQLGLPNHASFRDFMEIGVLACFCSVQNHGFKMLFSFSAILQHTPCPPLGFSILKAGLSKSVLLSVYASSSSRIGYSLSFSHEQKIATYLSKVSQMFLSTYRSYGTYVAFLTILFTLYLVTPNYVSFGYLFFLLFWIIGRQLVEKTRRRLWYPLKVYATLVFVLTYSLSISPILATWMSKLIDLYPDLGFNPEGSLLNNVWESLAVLTVMQLYSYERRQSRYRTVDASDASENGIFGFSRRFLIWHGEKILSIAVFYALLSSIGAFGFIYLLGLIIFSTLPKTSRIPSKLFLVYTGLLVTSEYLFQMWCKLAYMCPGQRLYGLSLFLGLKYFDSGFWGLESGFRGKVLVIVSCTLQYNVFRWLDNMPSSLVHKGKWEEPCQLFISSEQSSVGTLVHHEENKAPADVTLPSAMQKGASTDSSPSFSSNTYQSSESVPNVTRASENNTRKYSFSYIWGSTKESHKWNKKHILALRKERFEMQKTTLIFYMKFWMENLFKLRGLEINMIVLLLASFAVLNAISMLYIICLAACILLKREVIHKLWPIFVFLFASILILEYFAIWKDLIPWIHSPKEMEINCHDCWSSSTLYFSFCAKCWLGIIVDDPRMLVSYYAVFIFSSFKLRSDHISGFSESHTYRQMISQRKNALVWKDLSFETKSFWTFLDYLRLYLYCHLLDIVLALILITGTLEYDVLHLGYLGFALVFFRMRLEILKKKNKIFKFLRMYNFVLIVLSLAYQSPYLGNFSSGKCEQIDYIYEVIGFYKYDYGFRITSRSALVEIVIFLLVSMQSYIFCSEEFDYVARYLEAEQIGAMVHEQEKRAARTTAQLLQICKSEEQKRQRNLQVEKMKSEMLNLQSQLNSMNSITTLGGSSPQSEGLRRRRNSSQSMDKVSRMPDNETGSPNKQYENVSTESYHSFDFAVSDMQKNVPLPWEKSDLQNSPTSIKSESPISMDYGRHSLDSICEISELGDKGDDHDTAFSNANRRERERDKHKENPIMSAVQLIGDGVSQVQSLGNQAVTNIVSFLDIEPEESDSNGHSEDGVYDEIESQNIVECGHLDRISSVHSATGARPASLQIGRIFRFIWSQMRSNNDVVCYCCFVLVFLWNFSLLSMVYLAALFLYALCVNSGPSYLFWLIMLIYTEINILLQYLYQIIIQHCGLNIHISLLRRLGFPEHKINASFVISTLPLFLVYISTLLQSSITAKDGEWAPVTEFKLLSGKKHYKEEHSFSPGWRDRLQQLVSPVTNLLKIIARSFSRYWKSLTQGSEAPPYFVQLSMEVNQWPEDGIQPERIESGINELLRVGHEERCEAKISYSCHSASRVRIQSIERSQENTNVALAVLEVVCASPSVGCSAAEWCRSLTPAADVAAEILKSQKEGLLEEVDFPYPILSVIGGGRREIDLYAYVFGADLAVFFLVAIFYQFVMKNKSKLLDVYQFEDQFPKEFVFILMVLFFLIVLDRIIYLCSFAAGKIIFYLFNLVLFTYSVTEYAWYMEPSHQHIGRLALRAIYLTKSVSLALQALQIRYGIPNKSTLYRQFLTSKVTHINYLGFRLYRALPFLYELRCVLDWSCTSTSLTMYDWLKLEDIYASLFLVRCDADLHRSRHQQGQKQTKMTKFCSGICVFFILICVIWAPMLIYSSGNPTNIANHVIDVSVQIDIKAKSGRLTLFQTTLCERFPWNNLQLDDDLDPQHYLDSYNVQDIQLICCQPNASTMWLVPPVVQDQYTRSIDQDNDMEIVITWIFLRERPKGKEAVKYEAPVEFSPNQDDVKQVLNGTANSFRIVDAYPRYFRLTGSGEVRLIVPIGNSVSGDLLLNHESPPWWSFYDIDVSDGAACKGLTGPMAVVVSEETPQGILGETLSKFSIWSLYLTFVLAVGRFIRLQCSDLRMRIPYENLPSCDRLIAICEDIYAARAEGELEVEEVLYWTLVKIYRSPHMLLEYTKPD</sequence>
<feature type="region of interest" description="Disordered" evidence="6">
    <location>
        <begin position="1428"/>
        <end position="1473"/>
    </location>
</feature>
<gene>
    <name evidence="13" type="primary">LOC103716184</name>
</gene>
<evidence type="ECO:0000259" key="8">
    <source>
        <dbReference type="Pfam" id="PF12166"/>
    </source>
</evidence>
<evidence type="ECO:0000256" key="1">
    <source>
        <dbReference type="ARBA" id="ARBA00004141"/>
    </source>
</evidence>
<keyword evidence="4 7" id="KW-1133">Transmembrane helix</keyword>
<feature type="compositionally biased region" description="Polar residues" evidence="6">
    <location>
        <begin position="1463"/>
        <end position="1473"/>
    </location>
</feature>
<dbReference type="GO" id="GO:0016020">
    <property type="term" value="C:membrane"/>
    <property type="evidence" value="ECO:0007669"/>
    <property type="project" value="UniProtKB-SubCell"/>
</dbReference>
<dbReference type="InterPro" id="IPR057611">
    <property type="entry name" value="PIEZO_dom"/>
</dbReference>
<feature type="compositionally biased region" description="Polar residues" evidence="6">
    <location>
        <begin position="994"/>
        <end position="1007"/>
    </location>
</feature>
<feature type="region of interest" description="Disordered" evidence="6">
    <location>
        <begin position="979"/>
        <end position="1007"/>
    </location>
</feature>
<evidence type="ECO:0000256" key="7">
    <source>
        <dbReference type="SAM" id="Phobius"/>
    </source>
</evidence>
<evidence type="ECO:0000259" key="9">
    <source>
        <dbReference type="Pfam" id="PF23188"/>
    </source>
</evidence>
<evidence type="ECO:0000259" key="10">
    <source>
        <dbReference type="Pfam" id="PF24874"/>
    </source>
</evidence>
<evidence type="ECO:0000313" key="12">
    <source>
        <dbReference type="Proteomes" id="UP000228380"/>
    </source>
</evidence>
<dbReference type="PANTHER" id="PTHR13167">
    <property type="entry name" value="PIEZO-TYPE MECHANOSENSITIVE ION CHANNEL COMPONENT"/>
    <property type="match status" value="1"/>
</dbReference>
<feature type="compositionally biased region" description="Polar residues" evidence="6">
    <location>
        <begin position="1502"/>
        <end position="1514"/>
    </location>
</feature>
<dbReference type="InterPro" id="IPR056768">
    <property type="entry name" value="THU_Piezo"/>
</dbReference>
<dbReference type="InterPro" id="IPR031334">
    <property type="entry name" value="Piezo_cap_dom"/>
</dbReference>
<evidence type="ECO:0000256" key="3">
    <source>
        <dbReference type="ARBA" id="ARBA00022692"/>
    </source>
</evidence>
<dbReference type="GO" id="GO:0042391">
    <property type="term" value="P:regulation of membrane potential"/>
    <property type="evidence" value="ECO:0007669"/>
    <property type="project" value="TreeGrafter"/>
</dbReference>
<protein>
    <submittedName>
        <fullName evidence="13">Piezo-type mechanosensitive ion channel homolog isoform X1</fullName>
    </submittedName>
</protein>
<feature type="transmembrane region" description="Helical" evidence="7">
    <location>
        <begin position="185"/>
        <end position="207"/>
    </location>
</feature>
<dbReference type="Pfam" id="PF24874">
    <property type="entry name" value="Piezo_THU9_anchor"/>
    <property type="match status" value="1"/>
</dbReference>
<keyword evidence="5 7" id="KW-0472">Membrane</keyword>
<dbReference type="PANTHER" id="PTHR13167:SF25">
    <property type="entry name" value="PIEZO-TYPE MECHANOSENSITIVE ION CHANNEL COMPONENT"/>
    <property type="match status" value="1"/>
</dbReference>
<feature type="domain" description="Piezo non-specific cation channel cap" evidence="8">
    <location>
        <begin position="2232"/>
        <end position="2508"/>
    </location>
</feature>
<feature type="transmembrane region" description="Helical" evidence="7">
    <location>
        <begin position="857"/>
        <end position="875"/>
    </location>
</feature>
<feature type="transmembrane region" description="Helical" evidence="7">
    <location>
        <begin position="722"/>
        <end position="742"/>
    </location>
</feature>
<feature type="transmembrane region" description="Helical" evidence="7">
    <location>
        <begin position="158"/>
        <end position="179"/>
    </location>
</feature>
<dbReference type="RefSeq" id="XP_038980876.1">
    <property type="nucleotide sequence ID" value="XM_039124948.1"/>
</dbReference>
<dbReference type="GO" id="GO:0008381">
    <property type="term" value="F:mechanosensitive monoatomic ion channel activity"/>
    <property type="evidence" value="ECO:0007669"/>
    <property type="project" value="InterPro"/>
</dbReference>
<proteinExistence type="inferred from homology"/>
<feature type="transmembrane region" description="Helical" evidence="7">
    <location>
        <begin position="693"/>
        <end position="710"/>
    </location>
</feature>
<feature type="transmembrane region" description="Helical" evidence="7">
    <location>
        <begin position="1697"/>
        <end position="1717"/>
    </location>
</feature>
<feature type="domain" description="Piezo transmembrane helical unit" evidence="9">
    <location>
        <begin position="1655"/>
        <end position="1774"/>
    </location>
</feature>
<dbReference type="GO" id="GO:0005261">
    <property type="term" value="F:monoatomic cation channel activity"/>
    <property type="evidence" value="ECO:0007669"/>
    <property type="project" value="TreeGrafter"/>
</dbReference>
<feature type="transmembrane region" description="Helical" evidence="7">
    <location>
        <begin position="117"/>
        <end position="137"/>
    </location>
</feature>
<evidence type="ECO:0000259" key="11">
    <source>
        <dbReference type="Pfam" id="PF25288"/>
    </source>
</evidence>
<comment type="similarity">
    <text evidence="2">Belongs to the PIEZO (TC 1.A.75) family.</text>
</comment>
<feature type="region of interest" description="Disordered" evidence="6">
    <location>
        <begin position="1497"/>
        <end position="1517"/>
    </location>
</feature>
<keyword evidence="3 7" id="KW-0812">Transmembrane</keyword>
<dbReference type="InterPro" id="IPR056770">
    <property type="entry name" value="Piezo_THU9_anchor"/>
</dbReference>
<feature type="transmembrane region" description="Helical" evidence="7">
    <location>
        <begin position="1108"/>
        <end position="1127"/>
    </location>
</feature>
<comment type="subcellular location">
    <subcellularLocation>
        <location evidence="1">Membrane</location>
        <topology evidence="1">Multi-pass membrane protein</topology>
    </subcellularLocation>
</comment>
<dbReference type="Pfam" id="PF12166">
    <property type="entry name" value="Piezo_cap"/>
    <property type="match status" value="1"/>
</dbReference>
<feature type="transmembrane region" description="Helical" evidence="7">
    <location>
        <begin position="214"/>
        <end position="234"/>
    </location>
</feature>
<feature type="transmembrane region" description="Helical" evidence="7">
    <location>
        <begin position="1287"/>
        <end position="1304"/>
    </location>
</feature>
<keyword evidence="12" id="KW-1185">Reference proteome</keyword>
<feature type="transmembrane region" description="Helical" evidence="7">
    <location>
        <begin position="1234"/>
        <end position="1252"/>
    </location>
</feature>
<evidence type="ECO:0000256" key="5">
    <source>
        <dbReference type="ARBA" id="ARBA00023136"/>
    </source>
</evidence>
<dbReference type="GO" id="GO:0050982">
    <property type="term" value="P:detection of mechanical stimulus"/>
    <property type="evidence" value="ECO:0007669"/>
    <property type="project" value="TreeGrafter"/>
</dbReference>
<reference evidence="13" key="2">
    <citation type="submission" date="2025-08" db="UniProtKB">
        <authorList>
            <consortium name="RefSeq"/>
        </authorList>
    </citation>
    <scope>IDENTIFICATION</scope>
    <source>
        <tissue evidence="13">Young leaves</tissue>
    </source>
</reference>
<reference evidence="12" key="1">
    <citation type="journal article" date="2019" name="Nat. Commun.">
        <title>Genome-wide association mapping of date palm fruit traits.</title>
        <authorList>
            <person name="Hazzouri K.M."/>
            <person name="Gros-Balthazard M."/>
            <person name="Flowers J.M."/>
            <person name="Copetti D."/>
            <person name="Lemansour A."/>
            <person name="Lebrun M."/>
            <person name="Masmoudi K."/>
            <person name="Ferrand S."/>
            <person name="Dhar M.I."/>
            <person name="Fresquez Z.A."/>
            <person name="Rosas U."/>
            <person name="Zhang J."/>
            <person name="Talag J."/>
            <person name="Lee S."/>
            <person name="Kudrna D."/>
            <person name="Powell R.F."/>
            <person name="Leitch I.J."/>
            <person name="Krueger R.R."/>
            <person name="Wing R.A."/>
            <person name="Amiri K.M.A."/>
            <person name="Purugganan M.D."/>
        </authorList>
    </citation>
    <scope>NUCLEOTIDE SEQUENCE [LARGE SCALE GENOMIC DNA]</scope>
    <source>
        <strain evidence="12">cv. Khalas</strain>
    </source>
</reference>
<feature type="compositionally biased region" description="Basic and acidic residues" evidence="6">
    <location>
        <begin position="1533"/>
        <end position="1557"/>
    </location>
</feature>
<feature type="domain" description="Piezo-type mechanosensitive ion channel homolog" evidence="11">
    <location>
        <begin position="478"/>
        <end position="607"/>
    </location>
</feature>
<evidence type="ECO:0000313" key="13">
    <source>
        <dbReference type="RefSeq" id="XP_038980876.1"/>
    </source>
</evidence>
<feature type="transmembrane region" description="Helical" evidence="7">
    <location>
        <begin position="1968"/>
        <end position="1990"/>
    </location>
</feature>
<feature type="transmembrane region" description="Helical" evidence="7">
    <location>
        <begin position="533"/>
        <end position="552"/>
    </location>
</feature>
<dbReference type="Pfam" id="PF23188">
    <property type="entry name" value="THU_Piezo1"/>
    <property type="match status" value="1"/>
</dbReference>
<feature type="transmembrane region" description="Helical" evidence="7">
    <location>
        <begin position="382"/>
        <end position="403"/>
    </location>
</feature>
<evidence type="ECO:0000256" key="4">
    <source>
        <dbReference type="ARBA" id="ARBA00022989"/>
    </source>
</evidence>
<evidence type="ECO:0000256" key="2">
    <source>
        <dbReference type="ARBA" id="ARBA00007821"/>
    </source>
</evidence>
<feature type="transmembrane region" description="Helical" evidence="7">
    <location>
        <begin position="668"/>
        <end position="687"/>
    </location>
</feature>
<feature type="transmembrane region" description="Helical" evidence="7">
    <location>
        <begin position="63"/>
        <end position="86"/>
    </location>
</feature>
<dbReference type="InterPro" id="IPR027272">
    <property type="entry name" value="Piezo"/>
</dbReference>
<dbReference type="OrthoDB" id="303066at2759"/>
<dbReference type="Proteomes" id="UP000228380">
    <property type="component" value="Chromosome 1"/>
</dbReference>
<feature type="transmembrane region" description="Helical" evidence="7">
    <location>
        <begin position="1073"/>
        <end position="1102"/>
    </location>
</feature>
<feature type="transmembrane region" description="Helical" evidence="7">
    <location>
        <begin position="2011"/>
        <end position="2032"/>
    </location>
</feature>
<dbReference type="GeneID" id="103716184"/>
<feature type="transmembrane region" description="Helical" evidence="7">
    <location>
        <begin position="817"/>
        <end position="845"/>
    </location>
</feature>
<feature type="transmembrane region" description="Helical" evidence="7">
    <location>
        <begin position="423"/>
        <end position="446"/>
    </location>
</feature>
<feature type="region of interest" description="Disordered" evidence="6">
    <location>
        <begin position="1532"/>
        <end position="1557"/>
    </location>
</feature>
<feature type="transmembrane region" description="Helical" evidence="7">
    <location>
        <begin position="1258"/>
        <end position="1275"/>
    </location>
</feature>
<feature type="transmembrane region" description="Helical" evidence="7">
    <location>
        <begin position="2038"/>
        <end position="2058"/>
    </location>
</feature>
<feature type="compositionally biased region" description="Polar residues" evidence="6">
    <location>
        <begin position="1428"/>
        <end position="1440"/>
    </location>
</feature>
<feature type="transmembrane region" description="Helical" evidence="7">
    <location>
        <begin position="254"/>
        <end position="272"/>
    </location>
</feature>
<evidence type="ECO:0000256" key="6">
    <source>
        <dbReference type="SAM" id="MobiDB-lite"/>
    </source>
</evidence>
<feature type="transmembrane region" description="Helical" evidence="7">
    <location>
        <begin position="495"/>
        <end position="521"/>
    </location>
</feature>
<dbReference type="Pfam" id="PF25288">
    <property type="entry name" value="PIEZO"/>
    <property type="match status" value="1"/>
</dbReference>
<dbReference type="GO" id="GO:0071260">
    <property type="term" value="P:cellular response to mechanical stimulus"/>
    <property type="evidence" value="ECO:0007669"/>
    <property type="project" value="TreeGrafter"/>
</dbReference>
<feature type="transmembrane region" description="Helical" evidence="7">
    <location>
        <begin position="1659"/>
        <end position="1685"/>
    </location>
</feature>
<organism evidence="12 13">
    <name type="scientific">Phoenix dactylifera</name>
    <name type="common">Date palm</name>
    <dbReference type="NCBI Taxonomy" id="42345"/>
    <lineage>
        <taxon>Eukaryota</taxon>
        <taxon>Viridiplantae</taxon>
        <taxon>Streptophyta</taxon>
        <taxon>Embryophyta</taxon>
        <taxon>Tracheophyta</taxon>
        <taxon>Spermatophyta</taxon>
        <taxon>Magnoliopsida</taxon>
        <taxon>Liliopsida</taxon>
        <taxon>Arecaceae</taxon>
        <taxon>Coryphoideae</taxon>
        <taxon>Phoeniceae</taxon>
        <taxon>Phoenix</taxon>
    </lineage>
</organism>
<feature type="transmembrane region" description="Helical" evidence="7">
    <location>
        <begin position="349"/>
        <end position="370"/>
    </location>
</feature>
<accession>A0A8B9A2N9</accession>
<feature type="transmembrane region" description="Helical" evidence="7">
    <location>
        <begin position="2182"/>
        <end position="2203"/>
    </location>
</feature>
<dbReference type="KEGG" id="pda:103716184"/>
<feature type="compositionally biased region" description="Low complexity" evidence="6">
    <location>
        <begin position="984"/>
        <end position="993"/>
    </location>
</feature>
<feature type="transmembrane region" description="Helical" evidence="7">
    <location>
        <begin position="1341"/>
        <end position="1359"/>
    </location>
</feature>